<name>A0AAD7A6Q4_9AGAR</name>
<feature type="domain" description="PKS/mFAS DH" evidence="2">
    <location>
        <begin position="1"/>
        <end position="114"/>
    </location>
</feature>
<keyword evidence="4" id="KW-1185">Reference proteome</keyword>
<reference evidence="3" key="1">
    <citation type="submission" date="2023-03" db="EMBL/GenBank/DDBJ databases">
        <title>Massive genome expansion in bonnet fungi (Mycena s.s.) driven by repeated elements and novel gene families across ecological guilds.</title>
        <authorList>
            <consortium name="Lawrence Berkeley National Laboratory"/>
            <person name="Harder C.B."/>
            <person name="Miyauchi S."/>
            <person name="Viragh M."/>
            <person name="Kuo A."/>
            <person name="Thoen E."/>
            <person name="Andreopoulos B."/>
            <person name="Lu D."/>
            <person name="Skrede I."/>
            <person name="Drula E."/>
            <person name="Henrissat B."/>
            <person name="Morin E."/>
            <person name="Kohler A."/>
            <person name="Barry K."/>
            <person name="LaButti K."/>
            <person name="Morin E."/>
            <person name="Salamov A."/>
            <person name="Lipzen A."/>
            <person name="Mereny Z."/>
            <person name="Hegedus B."/>
            <person name="Baldrian P."/>
            <person name="Stursova M."/>
            <person name="Weitz H."/>
            <person name="Taylor A."/>
            <person name="Grigoriev I.V."/>
            <person name="Nagy L.G."/>
            <person name="Martin F."/>
            <person name="Kauserud H."/>
        </authorList>
    </citation>
    <scope>NUCLEOTIDE SEQUENCE</scope>
    <source>
        <strain evidence="3">CBHHK002</strain>
    </source>
</reference>
<accession>A0AAD7A6Q4</accession>
<dbReference type="PROSITE" id="PS52019">
    <property type="entry name" value="PKS_MFAS_DH"/>
    <property type="match status" value="1"/>
</dbReference>
<sequence>MAGCVTIQLPSNYACSVFVVHPVWMDTILHVAGFVANLQGGVDNVYICTQVGAVKVFPALVNNDKPYAMYCNNVWLEEGVVLGEAYAVQVAELWRIIVHMKGMQFHRLRLSSLKKSLVHTAGKTVLCASFPSPV</sequence>
<dbReference type="Proteomes" id="UP001218218">
    <property type="component" value="Unassembled WGS sequence"/>
</dbReference>
<evidence type="ECO:0000313" key="3">
    <source>
        <dbReference type="EMBL" id="KAJ7350238.1"/>
    </source>
</evidence>
<dbReference type="InterPro" id="IPR049900">
    <property type="entry name" value="PKS_mFAS_DH"/>
</dbReference>
<dbReference type="InterPro" id="IPR042104">
    <property type="entry name" value="PKS_dehydratase_sf"/>
</dbReference>
<gene>
    <name evidence="3" type="ORF">DFH08DRAFT_695249</name>
</gene>
<evidence type="ECO:0000256" key="1">
    <source>
        <dbReference type="PROSITE-ProRule" id="PRU01363"/>
    </source>
</evidence>
<dbReference type="Gene3D" id="3.10.129.110">
    <property type="entry name" value="Polyketide synthase dehydratase"/>
    <property type="match status" value="1"/>
</dbReference>
<dbReference type="EMBL" id="JARIHO010000014">
    <property type="protein sequence ID" value="KAJ7350238.1"/>
    <property type="molecule type" value="Genomic_DNA"/>
</dbReference>
<organism evidence="3 4">
    <name type="scientific">Mycena albidolilacea</name>
    <dbReference type="NCBI Taxonomy" id="1033008"/>
    <lineage>
        <taxon>Eukaryota</taxon>
        <taxon>Fungi</taxon>
        <taxon>Dikarya</taxon>
        <taxon>Basidiomycota</taxon>
        <taxon>Agaricomycotina</taxon>
        <taxon>Agaricomycetes</taxon>
        <taxon>Agaricomycetidae</taxon>
        <taxon>Agaricales</taxon>
        <taxon>Marasmiineae</taxon>
        <taxon>Mycenaceae</taxon>
        <taxon>Mycena</taxon>
    </lineage>
</organism>
<evidence type="ECO:0000259" key="2">
    <source>
        <dbReference type="PROSITE" id="PS52019"/>
    </source>
</evidence>
<protein>
    <recommendedName>
        <fullName evidence="2">PKS/mFAS DH domain-containing protein</fullName>
    </recommendedName>
</protein>
<feature type="region of interest" description="C-terminal hotdog fold" evidence="1">
    <location>
        <begin position="1"/>
        <end position="114"/>
    </location>
</feature>
<comment type="caution">
    <text evidence="1">Lacks conserved residue(s) required for the propagation of feature annotation.</text>
</comment>
<proteinExistence type="predicted"/>
<evidence type="ECO:0000313" key="4">
    <source>
        <dbReference type="Proteomes" id="UP001218218"/>
    </source>
</evidence>
<comment type="caution">
    <text evidence="3">The sequence shown here is derived from an EMBL/GenBank/DDBJ whole genome shotgun (WGS) entry which is preliminary data.</text>
</comment>
<dbReference type="AlphaFoldDB" id="A0AAD7A6Q4"/>
<feature type="region of interest" description="N-terminal hotdog fold" evidence="1">
    <location>
        <position position="1"/>
    </location>
</feature>